<reference evidence="2 3" key="1">
    <citation type="submission" date="2022-03" db="EMBL/GenBank/DDBJ databases">
        <authorList>
            <person name="Nunn A."/>
            <person name="Chopra R."/>
            <person name="Nunn A."/>
            <person name="Contreras Garrido A."/>
        </authorList>
    </citation>
    <scope>NUCLEOTIDE SEQUENCE [LARGE SCALE GENOMIC DNA]</scope>
</reference>
<keyword evidence="3" id="KW-1185">Reference proteome</keyword>
<organism evidence="2 3">
    <name type="scientific">Thlaspi arvense</name>
    <name type="common">Field penny-cress</name>
    <dbReference type="NCBI Taxonomy" id="13288"/>
    <lineage>
        <taxon>Eukaryota</taxon>
        <taxon>Viridiplantae</taxon>
        <taxon>Streptophyta</taxon>
        <taxon>Embryophyta</taxon>
        <taxon>Tracheophyta</taxon>
        <taxon>Spermatophyta</taxon>
        <taxon>Magnoliopsida</taxon>
        <taxon>eudicotyledons</taxon>
        <taxon>Gunneridae</taxon>
        <taxon>Pentapetalae</taxon>
        <taxon>rosids</taxon>
        <taxon>malvids</taxon>
        <taxon>Brassicales</taxon>
        <taxon>Brassicaceae</taxon>
        <taxon>Thlaspideae</taxon>
        <taxon>Thlaspi</taxon>
    </lineage>
</organism>
<name>A0AAU9RFY2_THLAR</name>
<sequence length="282" mass="31329">MSSSPPLKKQKTSESEQMANEESQKQQESDDIQQQIPSHAGLEITDEEPQKQQGSNGLDDFLCDDEEDLQKDLEGLDIIQVLIRNQLPAPSVTSVDRDVRATIIDTMMSSVDGVAYPLAIHLAVHVFDHYFASASHALNPHTVASSALSLAVKHLYGVDVGAQMKDVEFQILNPIHYRLNAPTTNKLLDAVLSKGPHDTTVMDRDCSQFQISVLGAACLFLGPIYLNPCAPVRATWECDAQRLRDAVTILHELYVGKRLPQCRYHELVALLRCPAVIPDRYF</sequence>
<evidence type="ECO:0000256" key="1">
    <source>
        <dbReference type="SAM" id="MobiDB-lite"/>
    </source>
</evidence>
<dbReference type="EMBL" id="OU466857">
    <property type="protein sequence ID" value="CAH2038327.1"/>
    <property type="molecule type" value="Genomic_DNA"/>
</dbReference>
<accession>A0AAU9RFY2</accession>
<evidence type="ECO:0000313" key="2">
    <source>
        <dbReference type="EMBL" id="CAH2038327.1"/>
    </source>
</evidence>
<feature type="region of interest" description="Disordered" evidence="1">
    <location>
        <begin position="1"/>
        <end position="62"/>
    </location>
</feature>
<proteinExistence type="predicted"/>
<gene>
    <name evidence="2" type="ORF">TAV2_LOCUS3023</name>
</gene>
<dbReference type="AlphaFoldDB" id="A0AAU9RFY2"/>
<protein>
    <submittedName>
        <fullName evidence="2">Uncharacterized protein</fullName>
    </submittedName>
</protein>
<evidence type="ECO:0000313" key="3">
    <source>
        <dbReference type="Proteomes" id="UP000836841"/>
    </source>
</evidence>
<dbReference type="Proteomes" id="UP000836841">
    <property type="component" value="Chromosome 1"/>
</dbReference>